<sequence length="406" mass="43890">MSPTKEQKKAVTVVSLITALCLLGDSMLYVALPIYYQQVGLASLWEVGLILSINRFIRIPVNPIVGWAYRKLSLRVGLVISVILAVITTIGYGVGYGLVIWLVLRILWGIAWSFLRLGGFLLVVGISNDSNRGENIGRYNGLYRLGSLGGMLGGGILAAVIGFEWTAILFGISMLAGIPIVLHAIPKNVLTTSTDEPMIKQPNIKMKPAHKTVAVILSGMVIAFLIQGVFSSSISLVMADHFGDELFLIGLTVGVTALAGILQGVRWLWEPYLAKKFGEWSDGDRGRLPLYIGSLIVSMIGFLLIPIQFSIFIWVGLALILMTASTALTTIGDALTADVAKSGDANRVLTIYTVFLDVGAALGPLFIYGSLSIGLSLQQAFSLSAALFLLLVVYWVVAYRKVDFVY</sequence>
<feature type="transmembrane region" description="Helical" evidence="6">
    <location>
        <begin position="213"/>
        <end position="234"/>
    </location>
</feature>
<comment type="caution">
    <text evidence="8">The sequence shown here is derived from an EMBL/GenBank/DDBJ whole genome shotgun (WGS) entry which is preliminary data.</text>
</comment>
<keyword evidence="9" id="KW-1185">Reference proteome</keyword>
<feature type="transmembrane region" description="Helical" evidence="6">
    <location>
        <begin position="311"/>
        <end position="336"/>
    </location>
</feature>
<proteinExistence type="predicted"/>
<accession>A0ABU3XD03</accession>
<feature type="transmembrane region" description="Helical" evidence="6">
    <location>
        <begin position="380"/>
        <end position="399"/>
    </location>
</feature>
<gene>
    <name evidence="8" type="ORF">RYX56_15470</name>
</gene>
<dbReference type="RefSeq" id="WP_317122955.1">
    <property type="nucleotide sequence ID" value="NZ_JAWJBA010000005.1"/>
</dbReference>
<evidence type="ECO:0000256" key="4">
    <source>
        <dbReference type="ARBA" id="ARBA00022989"/>
    </source>
</evidence>
<dbReference type="InterPro" id="IPR050930">
    <property type="entry name" value="MFS_Vesicular_Transporter"/>
</dbReference>
<keyword evidence="5 6" id="KW-0472">Membrane</keyword>
<feature type="transmembrane region" description="Helical" evidence="6">
    <location>
        <begin position="12"/>
        <end position="32"/>
    </location>
</feature>
<organism evidence="8 9">
    <name type="scientific">Alkalihalophilus lindianensis</name>
    <dbReference type="NCBI Taxonomy" id="1630542"/>
    <lineage>
        <taxon>Bacteria</taxon>
        <taxon>Bacillati</taxon>
        <taxon>Bacillota</taxon>
        <taxon>Bacilli</taxon>
        <taxon>Bacillales</taxon>
        <taxon>Bacillaceae</taxon>
        <taxon>Alkalihalophilus</taxon>
    </lineage>
</organism>
<evidence type="ECO:0000313" key="9">
    <source>
        <dbReference type="Proteomes" id="UP001287282"/>
    </source>
</evidence>
<feature type="transmembrane region" description="Helical" evidence="6">
    <location>
        <begin position="348"/>
        <end position="368"/>
    </location>
</feature>
<comment type="subcellular location">
    <subcellularLocation>
        <location evidence="1">Cell membrane</location>
        <topology evidence="1">Multi-pass membrane protein</topology>
    </subcellularLocation>
</comment>
<dbReference type="SUPFAM" id="SSF103473">
    <property type="entry name" value="MFS general substrate transporter"/>
    <property type="match status" value="1"/>
</dbReference>
<feature type="transmembrane region" description="Helical" evidence="6">
    <location>
        <begin position="141"/>
        <end position="161"/>
    </location>
</feature>
<evidence type="ECO:0000256" key="3">
    <source>
        <dbReference type="ARBA" id="ARBA00022692"/>
    </source>
</evidence>
<keyword evidence="4 6" id="KW-1133">Transmembrane helix</keyword>
<keyword evidence="2" id="KW-0813">Transport</keyword>
<dbReference type="EMBL" id="JAWJBA010000005">
    <property type="protein sequence ID" value="MDV2685765.1"/>
    <property type="molecule type" value="Genomic_DNA"/>
</dbReference>
<dbReference type="InterPro" id="IPR020846">
    <property type="entry name" value="MFS_dom"/>
</dbReference>
<protein>
    <submittedName>
        <fullName evidence="8">MFS transporter</fullName>
    </submittedName>
</protein>
<feature type="transmembrane region" description="Helical" evidence="6">
    <location>
        <begin position="288"/>
        <end position="305"/>
    </location>
</feature>
<evidence type="ECO:0000256" key="5">
    <source>
        <dbReference type="ARBA" id="ARBA00023136"/>
    </source>
</evidence>
<dbReference type="PANTHER" id="PTHR23506">
    <property type="entry name" value="GH10249P"/>
    <property type="match status" value="1"/>
</dbReference>
<keyword evidence="3 6" id="KW-0812">Transmembrane</keyword>
<feature type="domain" description="Major facilitator superfamily (MFS) profile" evidence="7">
    <location>
        <begin position="10"/>
        <end position="403"/>
    </location>
</feature>
<dbReference type="PROSITE" id="PS50850">
    <property type="entry name" value="MFS"/>
    <property type="match status" value="1"/>
</dbReference>
<evidence type="ECO:0000256" key="6">
    <source>
        <dbReference type="SAM" id="Phobius"/>
    </source>
</evidence>
<dbReference type="Gene3D" id="1.20.1250.20">
    <property type="entry name" value="MFS general substrate transporter like domains"/>
    <property type="match status" value="1"/>
</dbReference>
<feature type="transmembrane region" description="Helical" evidence="6">
    <location>
        <begin position="78"/>
        <end position="104"/>
    </location>
</feature>
<dbReference type="InterPro" id="IPR011701">
    <property type="entry name" value="MFS"/>
</dbReference>
<feature type="transmembrane region" description="Helical" evidence="6">
    <location>
        <begin position="38"/>
        <end position="57"/>
    </location>
</feature>
<dbReference type="Proteomes" id="UP001287282">
    <property type="component" value="Unassembled WGS sequence"/>
</dbReference>
<feature type="transmembrane region" description="Helical" evidence="6">
    <location>
        <begin position="110"/>
        <end position="129"/>
    </location>
</feature>
<evidence type="ECO:0000256" key="2">
    <source>
        <dbReference type="ARBA" id="ARBA00022448"/>
    </source>
</evidence>
<evidence type="ECO:0000313" key="8">
    <source>
        <dbReference type="EMBL" id="MDV2685765.1"/>
    </source>
</evidence>
<name>A0ABU3XD03_9BACI</name>
<reference evidence="8 9" key="1">
    <citation type="submission" date="2023-10" db="EMBL/GenBank/DDBJ databases">
        <title>Screening of Alkalihalobacillus lindianensis BZ-TG-R113 and Its Alleviation of Salt Stress on Rapeseed Growth.</title>
        <authorList>
            <person name="Zhao B."/>
            <person name="Guo T."/>
        </authorList>
    </citation>
    <scope>NUCLEOTIDE SEQUENCE [LARGE SCALE GENOMIC DNA]</scope>
    <source>
        <strain evidence="8 9">BZ-TG-R113</strain>
    </source>
</reference>
<evidence type="ECO:0000256" key="1">
    <source>
        <dbReference type="ARBA" id="ARBA00004651"/>
    </source>
</evidence>
<evidence type="ECO:0000259" key="7">
    <source>
        <dbReference type="PROSITE" id="PS50850"/>
    </source>
</evidence>
<feature type="transmembrane region" description="Helical" evidence="6">
    <location>
        <begin position="167"/>
        <end position="185"/>
    </location>
</feature>
<dbReference type="PANTHER" id="PTHR23506:SF23">
    <property type="entry name" value="GH10249P"/>
    <property type="match status" value="1"/>
</dbReference>
<feature type="transmembrane region" description="Helical" evidence="6">
    <location>
        <begin position="246"/>
        <end position="268"/>
    </location>
</feature>
<dbReference type="Pfam" id="PF07690">
    <property type="entry name" value="MFS_1"/>
    <property type="match status" value="1"/>
</dbReference>
<dbReference type="InterPro" id="IPR036259">
    <property type="entry name" value="MFS_trans_sf"/>
</dbReference>